<evidence type="ECO:0000313" key="1">
    <source>
        <dbReference type="EMBL" id="KAJ6404824.1"/>
    </source>
</evidence>
<dbReference type="AlphaFoldDB" id="A0AAD6JIM4"/>
<proteinExistence type="predicted"/>
<gene>
    <name evidence="1" type="ORF">OIU84_012905</name>
</gene>
<dbReference type="EMBL" id="JAPFFJ010000017">
    <property type="protein sequence ID" value="KAJ6404824.1"/>
    <property type="molecule type" value="Genomic_DNA"/>
</dbReference>
<organism evidence="1 2">
    <name type="scientific">Salix udensis</name>
    <dbReference type="NCBI Taxonomy" id="889485"/>
    <lineage>
        <taxon>Eukaryota</taxon>
        <taxon>Viridiplantae</taxon>
        <taxon>Streptophyta</taxon>
        <taxon>Embryophyta</taxon>
        <taxon>Tracheophyta</taxon>
        <taxon>Spermatophyta</taxon>
        <taxon>Magnoliopsida</taxon>
        <taxon>eudicotyledons</taxon>
        <taxon>Gunneridae</taxon>
        <taxon>Pentapetalae</taxon>
        <taxon>rosids</taxon>
        <taxon>fabids</taxon>
        <taxon>Malpighiales</taxon>
        <taxon>Salicaceae</taxon>
        <taxon>Saliceae</taxon>
        <taxon>Salix</taxon>
    </lineage>
</organism>
<dbReference type="Proteomes" id="UP001162972">
    <property type="component" value="Chromosome 2"/>
</dbReference>
<sequence>MTEPSHALENIYQLLDPCLASEQLPDFAYQLEAVGLAASLCLHQDPETRPPMSKVLRILEGGDLAVPLSLDLNSVGNRSGRLPGLSLNTA</sequence>
<accession>A0AAD6JIM4</accession>
<comment type="caution">
    <text evidence="1">The sequence shown here is derived from an EMBL/GenBank/DDBJ whole genome shotgun (WGS) entry which is preliminary data.</text>
</comment>
<reference evidence="1 2" key="1">
    <citation type="journal article" date="2023" name="Int. J. Mol. Sci.">
        <title>De Novo Assembly and Annotation of 11 Diverse Shrub Willow (Salix) Genomes Reveals Novel Gene Organization in Sex-Linked Regions.</title>
        <authorList>
            <person name="Hyden B."/>
            <person name="Feng K."/>
            <person name="Yates T.B."/>
            <person name="Jawdy S."/>
            <person name="Cereghino C."/>
            <person name="Smart L.B."/>
            <person name="Muchero W."/>
        </authorList>
    </citation>
    <scope>NUCLEOTIDE SEQUENCE [LARGE SCALE GENOMIC DNA]</scope>
    <source>
        <tissue evidence="1">Shoot tip</tissue>
    </source>
</reference>
<protein>
    <submittedName>
        <fullName evidence="1">Uncharacterized protein</fullName>
    </submittedName>
</protein>
<keyword evidence="2" id="KW-1185">Reference proteome</keyword>
<evidence type="ECO:0000313" key="2">
    <source>
        <dbReference type="Proteomes" id="UP001162972"/>
    </source>
</evidence>
<name>A0AAD6JIM4_9ROSI</name>